<dbReference type="InterPro" id="IPR001387">
    <property type="entry name" value="Cro/C1-type_HTH"/>
</dbReference>
<name>A0A3A9W2X0_9ACTN</name>
<accession>A0A3A9W2X0</accession>
<organism evidence="2 5">
    <name type="scientific">Streptomyces radicis</name>
    <dbReference type="NCBI Taxonomy" id="1750517"/>
    <lineage>
        <taxon>Bacteria</taxon>
        <taxon>Bacillati</taxon>
        <taxon>Actinomycetota</taxon>
        <taxon>Actinomycetes</taxon>
        <taxon>Kitasatosporales</taxon>
        <taxon>Streptomycetaceae</taxon>
        <taxon>Streptomyces</taxon>
    </lineage>
</organism>
<evidence type="ECO:0000313" key="4">
    <source>
        <dbReference type="Proteomes" id="UP000268652"/>
    </source>
</evidence>
<keyword evidence="4" id="KW-1185">Reference proteome</keyword>
<proteinExistence type="predicted"/>
<dbReference type="RefSeq" id="WP_120695665.1">
    <property type="nucleotide sequence ID" value="NZ_RBDX01000016.1"/>
</dbReference>
<dbReference type="Proteomes" id="UP000268652">
    <property type="component" value="Unassembled WGS sequence"/>
</dbReference>
<evidence type="ECO:0000313" key="5">
    <source>
        <dbReference type="Proteomes" id="UP000275024"/>
    </source>
</evidence>
<gene>
    <name evidence="3" type="ORF">D7318_05495</name>
    <name evidence="2" type="ORF">D7319_19055</name>
</gene>
<evidence type="ECO:0000313" key="2">
    <source>
        <dbReference type="EMBL" id="RKN07189.1"/>
    </source>
</evidence>
<dbReference type="OrthoDB" id="3213425at2"/>
<dbReference type="SMART" id="SM00530">
    <property type="entry name" value="HTH_XRE"/>
    <property type="match status" value="1"/>
</dbReference>
<evidence type="ECO:0000313" key="3">
    <source>
        <dbReference type="EMBL" id="RKN26792.1"/>
    </source>
</evidence>
<sequence length="430" mass="47135">MTYLRLQRGWSLEELARRVRLAAGAHGLRSGITRQRISHFEHGKRTPNEETQLLFAEVFAVPAREVNPFTWPEWLPATDSPLSLGPRSTLAAVREAKTVDRRAFAAYTGAALTSLAHQWTLLEPARLTGALGGKSVDSELLAWLESSTARLAELATAQRQHTVRLLDAHLATLTDLLREARYPEETGRRLHIQVARVAQTIGWHRFDQDRHGAASRFWHAALHSAHAAGDRDLGAGILSDLAYQAVWLRQPGTAVEILAHAISRAGHPASRSLLHLRRARAYALLDDPRACHRDIAAAEARLGAAAHRSPPSWCAWLSPADLSVDTGRCFLDLGAEREAHRHIADGVRQLPEARAKTKAVFLAYEADGYLRSGEVERAVDSARQSLTLASSLGADRCLGLLRELMPGFSGHQRVAGVPELEGEARIALAS</sequence>
<feature type="domain" description="HTH cro/C1-type" evidence="1">
    <location>
        <begin position="1"/>
        <end position="66"/>
    </location>
</feature>
<dbReference type="SUPFAM" id="SSF47413">
    <property type="entry name" value="lambda repressor-like DNA-binding domains"/>
    <property type="match status" value="1"/>
</dbReference>
<dbReference type="Proteomes" id="UP000275024">
    <property type="component" value="Unassembled WGS sequence"/>
</dbReference>
<dbReference type="Pfam" id="PF13560">
    <property type="entry name" value="HTH_31"/>
    <property type="match status" value="1"/>
</dbReference>
<dbReference type="GO" id="GO:0003677">
    <property type="term" value="F:DNA binding"/>
    <property type="evidence" value="ECO:0007669"/>
    <property type="project" value="InterPro"/>
</dbReference>
<protein>
    <submittedName>
        <fullName evidence="2">XRE family transcriptional regulator</fullName>
    </submittedName>
</protein>
<comment type="caution">
    <text evidence="2">The sequence shown here is derived from an EMBL/GenBank/DDBJ whole genome shotgun (WGS) entry which is preliminary data.</text>
</comment>
<dbReference type="PROSITE" id="PS50943">
    <property type="entry name" value="HTH_CROC1"/>
    <property type="match status" value="1"/>
</dbReference>
<dbReference type="CDD" id="cd00093">
    <property type="entry name" value="HTH_XRE"/>
    <property type="match status" value="1"/>
</dbReference>
<dbReference type="EMBL" id="RBDY01000002">
    <property type="protein sequence ID" value="RKN26792.1"/>
    <property type="molecule type" value="Genomic_DNA"/>
</dbReference>
<dbReference type="EMBL" id="RBDX01000016">
    <property type="protein sequence ID" value="RKN07189.1"/>
    <property type="molecule type" value="Genomic_DNA"/>
</dbReference>
<reference evidence="4 5" key="1">
    <citation type="submission" date="2018-09" db="EMBL/GenBank/DDBJ databases">
        <title>Streptomyces sp. nov. DS1-2, an endophytic actinomycete isolated from roots of Dendrobium scabrilingue.</title>
        <authorList>
            <person name="Kuncharoen N."/>
            <person name="Kudo T."/>
            <person name="Ohkuma M."/>
            <person name="Yuki M."/>
            <person name="Tanasupawat S."/>
        </authorList>
    </citation>
    <scope>NUCLEOTIDE SEQUENCE [LARGE SCALE GENOMIC DNA]</scope>
    <source>
        <strain evidence="2 5">AZ1-7</strain>
        <strain evidence="3 4">DS1-2</strain>
    </source>
</reference>
<dbReference type="InterPro" id="IPR010982">
    <property type="entry name" value="Lambda_DNA-bd_dom_sf"/>
</dbReference>
<dbReference type="AlphaFoldDB" id="A0A3A9W2X0"/>
<dbReference type="Gene3D" id="1.10.260.40">
    <property type="entry name" value="lambda repressor-like DNA-binding domains"/>
    <property type="match status" value="1"/>
</dbReference>
<evidence type="ECO:0000259" key="1">
    <source>
        <dbReference type="PROSITE" id="PS50943"/>
    </source>
</evidence>